<evidence type="ECO:0000256" key="4">
    <source>
        <dbReference type="ARBA" id="ARBA00022801"/>
    </source>
</evidence>
<reference evidence="7" key="1">
    <citation type="journal article" date="2020" name="Stud. Mycol.">
        <title>101 Dothideomycetes genomes: a test case for predicting lifestyles and emergence of pathogens.</title>
        <authorList>
            <person name="Haridas S."/>
            <person name="Albert R."/>
            <person name="Binder M."/>
            <person name="Bloem J."/>
            <person name="Labutti K."/>
            <person name="Salamov A."/>
            <person name="Andreopoulos B."/>
            <person name="Baker S."/>
            <person name="Barry K."/>
            <person name="Bills G."/>
            <person name="Bluhm B."/>
            <person name="Cannon C."/>
            <person name="Castanera R."/>
            <person name="Culley D."/>
            <person name="Daum C."/>
            <person name="Ezra D."/>
            <person name="Gonzalez J."/>
            <person name="Henrissat B."/>
            <person name="Kuo A."/>
            <person name="Liang C."/>
            <person name="Lipzen A."/>
            <person name="Lutzoni F."/>
            <person name="Magnuson J."/>
            <person name="Mondo S."/>
            <person name="Nolan M."/>
            <person name="Ohm R."/>
            <person name="Pangilinan J."/>
            <person name="Park H.-J."/>
            <person name="Ramirez L."/>
            <person name="Alfaro M."/>
            <person name="Sun H."/>
            <person name="Tritt A."/>
            <person name="Yoshinaga Y."/>
            <person name="Zwiers L.-H."/>
            <person name="Turgeon B."/>
            <person name="Goodwin S."/>
            <person name="Spatafora J."/>
            <person name="Crous P."/>
            <person name="Grigoriev I."/>
        </authorList>
    </citation>
    <scope>NUCLEOTIDE SEQUENCE</scope>
    <source>
        <strain evidence="7">CBS 133067</strain>
    </source>
</reference>
<accession>A0A9P4M975</accession>
<dbReference type="Pfam" id="PF07745">
    <property type="entry name" value="Glyco_hydro_53"/>
    <property type="match status" value="1"/>
</dbReference>
<organism evidence="7 8">
    <name type="scientific">Rhizodiscina lignyota</name>
    <dbReference type="NCBI Taxonomy" id="1504668"/>
    <lineage>
        <taxon>Eukaryota</taxon>
        <taxon>Fungi</taxon>
        <taxon>Dikarya</taxon>
        <taxon>Ascomycota</taxon>
        <taxon>Pezizomycotina</taxon>
        <taxon>Dothideomycetes</taxon>
        <taxon>Pleosporomycetidae</taxon>
        <taxon>Aulographales</taxon>
        <taxon>Rhizodiscinaceae</taxon>
        <taxon>Rhizodiscina</taxon>
    </lineage>
</organism>
<dbReference type="PANTHER" id="PTHR34983:SF1">
    <property type="entry name" value="ARABINOGALACTAN ENDO-BETA-1,4-GALACTANASE A"/>
    <property type="match status" value="1"/>
</dbReference>
<evidence type="ECO:0000313" key="8">
    <source>
        <dbReference type="Proteomes" id="UP000799772"/>
    </source>
</evidence>
<evidence type="ECO:0000256" key="5">
    <source>
        <dbReference type="ARBA" id="ARBA00023295"/>
    </source>
</evidence>
<keyword evidence="6" id="KW-0732">Signal</keyword>
<dbReference type="GO" id="GO:0045490">
    <property type="term" value="P:pectin catabolic process"/>
    <property type="evidence" value="ECO:0007669"/>
    <property type="project" value="TreeGrafter"/>
</dbReference>
<dbReference type="SUPFAM" id="SSF51445">
    <property type="entry name" value="(Trans)glycosidases"/>
    <property type="match status" value="1"/>
</dbReference>
<dbReference type="GO" id="GO:0031218">
    <property type="term" value="F:arabinogalactan endo-1,4-beta-galactosidase activity"/>
    <property type="evidence" value="ECO:0007669"/>
    <property type="project" value="UniProtKB-EC"/>
</dbReference>
<dbReference type="GO" id="GO:0015926">
    <property type="term" value="F:glucosidase activity"/>
    <property type="evidence" value="ECO:0007669"/>
    <property type="project" value="InterPro"/>
</dbReference>
<dbReference type="EMBL" id="ML978122">
    <property type="protein sequence ID" value="KAF2102478.1"/>
    <property type="molecule type" value="Genomic_DNA"/>
</dbReference>
<keyword evidence="8" id="KW-1185">Reference proteome</keyword>
<dbReference type="PANTHER" id="PTHR34983">
    <property type="entry name" value="ARABINOGALACTAN ENDO-BETA-1,4-GALACTANASE A"/>
    <property type="match status" value="1"/>
</dbReference>
<dbReference type="InterPro" id="IPR017853">
    <property type="entry name" value="GH"/>
</dbReference>
<comment type="similarity">
    <text evidence="2 6">Belongs to the glycosyl hydrolase 53 family.</text>
</comment>
<keyword evidence="5 6" id="KW-0326">Glycosidase</keyword>
<sequence length="394" mass="43622">MLWLLQILSLALVALASPPSYHGGGAYFYKGHDLSSLPILVEGGAIYKDGQHGNITKCAEDILGAGGMNTVRLRIWVNPPDGNYNLEYNIKFASQLVKKGYKIYLDFHFSDTWADPQHQLVPVAWLDPATNTTTVAALEVKIREYVADTLLAFHKAGIKLDLVSLGNEIRHGTLWPYAQADVDREPFSSVIANFTNLAHIYASARRGVTDAVSKGAEKPTVMIHIDNGWNLTLQERWFGAITAEGIVTTKDWDVFGFSFYPFYGAAATFDNLYHSLHTLAAKYHKPIMVVETDFPATGCTGGVYQNETFPAFFSEPELVPLGVQGQLDWMAEITKIVRSLPNGLGQGTFYWEPAWLNSTSLGGACPDSLLFDQDWSDLAHPVGISRKSVEMFRH</sequence>
<proteinExistence type="inferred from homology"/>
<feature type="chain" id="PRO_5040545670" description="Arabinogalactan endo-beta-1,4-galactanase" evidence="6">
    <location>
        <begin position="17"/>
        <end position="394"/>
    </location>
</feature>
<dbReference type="AlphaFoldDB" id="A0A9P4M975"/>
<dbReference type="Proteomes" id="UP000799772">
    <property type="component" value="Unassembled WGS sequence"/>
</dbReference>
<dbReference type="EC" id="3.2.1.89" evidence="3 6"/>
<gene>
    <name evidence="7" type="ORF">NA57DRAFT_31667</name>
</gene>
<comment type="caution">
    <text evidence="7">The sequence shown here is derived from an EMBL/GenBank/DDBJ whole genome shotgun (WGS) entry which is preliminary data.</text>
</comment>
<dbReference type="OrthoDB" id="110914at2759"/>
<keyword evidence="4 6" id="KW-0378">Hydrolase</keyword>
<dbReference type="Gene3D" id="3.20.20.80">
    <property type="entry name" value="Glycosidases"/>
    <property type="match status" value="1"/>
</dbReference>
<evidence type="ECO:0000256" key="2">
    <source>
        <dbReference type="ARBA" id="ARBA00010687"/>
    </source>
</evidence>
<evidence type="ECO:0000256" key="3">
    <source>
        <dbReference type="ARBA" id="ARBA00012556"/>
    </source>
</evidence>
<evidence type="ECO:0000256" key="1">
    <source>
        <dbReference type="ARBA" id="ARBA00001695"/>
    </source>
</evidence>
<evidence type="ECO:0000313" key="7">
    <source>
        <dbReference type="EMBL" id="KAF2102478.1"/>
    </source>
</evidence>
<dbReference type="InterPro" id="IPR011683">
    <property type="entry name" value="Glyco_hydro_53"/>
</dbReference>
<protein>
    <recommendedName>
        <fullName evidence="3 6">Arabinogalactan endo-beta-1,4-galactanase</fullName>
        <ecNumber evidence="3 6">3.2.1.89</ecNumber>
    </recommendedName>
</protein>
<comment type="catalytic activity">
    <reaction evidence="1 6">
        <text>The enzyme specifically hydrolyzes (1-&gt;4)-beta-D-galactosidic linkages in type I arabinogalactans.</text>
        <dbReference type="EC" id="3.2.1.89"/>
    </reaction>
</comment>
<name>A0A9P4M975_9PEZI</name>
<evidence type="ECO:0000256" key="6">
    <source>
        <dbReference type="RuleBase" id="RU361192"/>
    </source>
</evidence>
<feature type="signal peptide" evidence="6">
    <location>
        <begin position="1"/>
        <end position="16"/>
    </location>
</feature>